<feature type="region of interest" description="Disordered" evidence="1">
    <location>
        <begin position="45"/>
        <end position="66"/>
    </location>
</feature>
<dbReference type="AlphaFoldDB" id="A0A7W9QJY4"/>
<comment type="caution">
    <text evidence="2">The sequence shown here is derived from an EMBL/GenBank/DDBJ whole genome shotgun (WGS) entry which is preliminary data.</text>
</comment>
<dbReference type="Proteomes" id="UP000588098">
    <property type="component" value="Unassembled WGS sequence"/>
</dbReference>
<evidence type="ECO:0000256" key="1">
    <source>
        <dbReference type="SAM" id="MobiDB-lite"/>
    </source>
</evidence>
<reference evidence="2 3" key="1">
    <citation type="submission" date="2020-08" db="EMBL/GenBank/DDBJ databases">
        <title>Genomic Encyclopedia of Type Strains, Phase III (KMG-III): the genomes of soil and plant-associated and newly described type strains.</title>
        <authorList>
            <person name="Whitman W."/>
        </authorList>
    </citation>
    <scope>NUCLEOTIDE SEQUENCE [LARGE SCALE GENOMIC DNA]</scope>
    <source>
        <strain evidence="2 3">CECT 8305</strain>
    </source>
</reference>
<name>A0A7W9QJY4_9ACTN</name>
<proteinExistence type="predicted"/>
<accession>A0A7W9QJY4</accession>
<keyword evidence="3" id="KW-1185">Reference proteome</keyword>
<sequence length="66" mass="7202">MSYLDSAPFAAQNVAVIPFRPLVTSIWSSGRQLSDVWALVSLGRRPSSDPVARRRADAADTDQRAT</sequence>
<evidence type="ECO:0000313" key="2">
    <source>
        <dbReference type="EMBL" id="MBB5940387.1"/>
    </source>
</evidence>
<organism evidence="2 3">
    <name type="scientific">Streptomyces zagrosensis</name>
    <dbReference type="NCBI Taxonomy" id="1042984"/>
    <lineage>
        <taxon>Bacteria</taxon>
        <taxon>Bacillati</taxon>
        <taxon>Actinomycetota</taxon>
        <taxon>Actinomycetes</taxon>
        <taxon>Kitasatosporales</taxon>
        <taxon>Streptomycetaceae</taxon>
        <taxon>Streptomyces</taxon>
    </lineage>
</organism>
<protein>
    <submittedName>
        <fullName evidence="2">Uncharacterized protein</fullName>
    </submittedName>
</protein>
<dbReference type="EMBL" id="JACHJL010000045">
    <property type="protein sequence ID" value="MBB5940387.1"/>
    <property type="molecule type" value="Genomic_DNA"/>
</dbReference>
<gene>
    <name evidence="2" type="ORF">FHS42_007485</name>
</gene>
<feature type="compositionally biased region" description="Basic and acidic residues" evidence="1">
    <location>
        <begin position="51"/>
        <end position="66"/>
    </location>
</feature>
<evidence type="ECO:0000313" key="3">
    <source>
        <dbReference type="Proteomes" id="UP000588098"/>
    </source>
</evidence>